<sequence>MHWYLKIYDINEAGQVHTSATLPTYRSKSSVTGNPSTSGPKAPISKRAYENDFLGEFSSGYDPLRALKYKIQQLDERPPVWWKPRGHELLDAARYPATDSVSEWADEILALDQQLNEGFLVKPLQKLAEDAGRSIDKQWKSLRLLPEYLESKGRSAEDARAVGAPLAKLHSMRNPLKGHGSTNERKAAQKQARSEHGTLRSHFTALTAQCDDALATIVDVFNIEMDPVS</sequence>
<feature type="compositionally biased region" description="Basic and acidic residues" evidence="1">
    <location>
        <begin position="182"/>
        <end position="198"/>
    </location>
</feature>
<feature type="region of interest" description="Disordered" evidence="1">
    <location>
        <begin position="25"/>
        <end position="44"/>
    </location>
</feature>
<evidence type="ECO:0000313" key="2">
    <source>
        <dbReference type="EMBL" id="MFM0719466.1"/>
    </source>
</evidence>
<dbReference type="RefSeq" id="WP_408145800.1">
    <property type="nucleotide sequence ID" value="NZ_JAQQCL010000021.1"/>
</dbReference>
<reference evidence="2 3" key="1">
    <citation type="journal article" date="2024" name="Chem. Sci.">
        <title>Discovery of megapolipeptins by genome mining of a Burkholderiales bacteria collection.</title>
        <authorList>
            <person name="Paulo B.S."/>
            <person name="Recchia M.J.J."/>
            <person name="Lee S."/>
            <person name="Fergusson C.H."/>
            <person name="Romanowski S.B."/>
            <person name="Hernandez A."/>
            <person name="Krull N."/>
            <person name="Liu D.Y."/>
            <person name="Cavanagh H."/>
            <person name="Bos A."/>
            <person name="Gray C.A."/>
            <person name="Murphy B.T."/>
            <person name="Linington R.G."/>
            <person name="Eustaquio A.S."/>
        </authorList>
    </citation>
    <scope>NUCLEOTIDE SEQUENCE [LARGE SCALE GENOMIC DNA]</scope>
    <source>
        <strain evidence="2 3">RL17-350-BIC-E</strain>
    </source>
</reference>
<feature type="compositionally biased region" description="Polar residues" evidence="1">
    <location>
        <begin position="25"/>
        <end position="39"/>
    </location>
</feature>
<evidence type="ECO:0000313" key="3">
    <source>
        <dbReference type="Proteomes" id="UP001629392"/>
    </source>
</evidence>
<comment type="caution">
    <text evidence="2">The sequence shown here is derived from an EMBL/GenBank/DDBJ whole genome shotgun (WGS) entry which is preliminary data.</text>
</comment>
<accession>A0ABW9EK43</accession>
<dbReference type="EMBL" id="JAQQCL010000021">
    <property type="protein sequence ID" value="MFM0719466.1"/>
    <property type="molecule type" value="Genomic_DNA"/>
</dbReference>
<feature type="region of interest" description="Disordered" evidence="1">
    <location>
        <begin position="170"/>
        <end position="198"/>
    </location>
</feature>
<organism evidence="2 3">
    <name type="scientific">Paraburkholderia strydomiana</name>
    <dbReference type="NCBI Taxonomy" id="1245417"/>
    <lineage>
        <taxon>Bacteria</taxon>
        <taxon>Pseudomonadati</taxon>
        <taxon>Pseudomonadota</taxon>
        <taxon>Betaproteobacteria</taxon>
        <taxon>Burkholderiales</taxon>
        <taxon>Burkholderiaceae</taxon>
        <taxon>Paraburkholderia</taxon>
    </lineage>
</organism>
<evidence type="ECO:0000256" key="1">
    <source>
        <dbReference type="SAM" id="MobiDB-lite"/>
    </source>
</evidence>
<keyword evidence="3" id="KW-1185">Reference proteome</keyword>
<name>A0ABW9EK43_9BURK</name>
<gene>
    <name evidence="2" type="ORF">PQQ73_24360</name>
</gene>
<dbReference type="Proteomes" id="UP001629392">
    <property type="component" value="Unassembled WGS sequence"/>
</dbReference>
<protein>
    <submittedName>
        <fullName evidence="2">Uncharacterized protein</fullName>
    </submittedName>
</protein>
<proteinExistence type="predicted"/>